<keyword evidence="1" id="KW-0238">DNA-binding</keyword>
<dbReference type="SUPFAM" id="SSF46894">
    <property type="entry name" value="C-terminal effector domain of the bipartite response regulators"/>
    <property type="match status" value="1"/>
</dbReference>
<keyword evidence="2" id="KW-1185">Reference proteome</keyword>
<dbReference type="InterPro" id="IPR016032">
    <property type="entry name" value="Sig_transdc_resp-reg_C-effctor"/>
</dbReference>
<protein>
    <submittedName>
        <fullName evidence="1">DNA-binding response regulator, NarL/FixJ family, contains REC and HTH domains</fullName>
    </submittedName>
</protein>
<dbReference type="GO" id="GO:0003677">
    <property type="term" value="F:DNA binding"/>
    <property type="evidence" value="ECO:0007669"/>
    <property type="project" value="UniProtKB-KW"/>
</dbReference>
<accession>A0A2Y8ZNN0</accession>
<evidence type="ECO:0000313" key="2">
    <source>
        <dbReference type="Proteomes" id="UP000250028"/>
    </source>
</evidence>
<proteinExistence type="predicted"/>
<gene>
    <name evidence="1" type="ORF">SAMN04489750_0859</name>
</gene>
<name>A0A2Y8ZNN0_9MICO</name>
<sequence>MAMGEQPGTDGQSVRVAIASQLPLHRDALRIAVQPFPTRVVQPGTMARAKGHVVLIDRVTQAFEDYLDSAVDRQLPVVVWGGYLHPTNVQELVRRGVQAYVSVIGSRDQLVDAVRTAGGGMSWLPALEPGTAESLTGGEARVLRAYLLDYPSDSRLAVAQRLQISEATLKAHLANVRRRLEEPCGSRISLRRAVVARGWLESRDGDLPGEPLP</sequence>
<evidence type="ECO:0000313" key="1">
    <source>
        <dbReference type="EMBL" id="SSA33575.1"/>
    </source>
</evidence>
<organism evidence="1 2">
    <name type="scientific">Branchiibius hedensis</name>
    <dbReference type="NCBI Taxonomy" id="672460"/>
    <lineage>
        <taxon>Bacteria</taxon>
        <taxon>Bacillati</taxon>
        <taxon>Actinomycetota</taxon>
        <taxon>Actinomycetes</taxon>
        <taxon>Micrococcales</taxon>
        <taxon>Dermacoccaceae</taxon>
        <taxon>Branchiibius</taxon>
    </lineage>
</organism>
<reference evidence="2" key="1">
    <citation type="submission" date="2016-10" db="EMBL/GenBank/DDBJ databases">
        <authorList>
            <person name="Varghese N."/>
            <person name="Submissions S."/>
        </authorList>
    </citation>
    <scope>NUCLEOTIDE SEQUENCE [LARGE SCALE GENOMIC DNA]</scope>
    <source>
        <strain evidence="2">DSM 22951</strain>
    </source>
</reference>
<dbReference type="AlphaFoldDB" id="A0A2Y8ZNN0"/>
<dbReference type="EMBL" id="UESZ01000001">
    <property type="protein sequence ID" value="SSA33575.1"/>
    <property type="molecule type" value="Genomic_DNA"/>
</dbReference>
<dbReference type="GO" id="GO:0006355">
    <property type="term" value="P:regulation of DNA-templated transcription"/>
    <property type="evidence" value="ECO:0007669"/>
    <property type="project" value="InterPro"/>
</dbReference>
<dbReference type="Gene3D" id="3.40.50.2300">
    <property type="match status" value="1"/>
</dbReference>
<dbReference type="Proteomes" id="UP000250028">
    <property type="component" value="Unassembled WGS sequence"/>
</dbReference>